<sequence>MDLPEHIRMDITTDNLPPNSISYASARMTSRSSGPMKSLNFPPYSKSSKEWEYATRCTETRVIRNTSEIANPENTHCTARKQSRRRDSFATTAPHLLSFKPLQEGQRLILEF</sequence>
<protein>
    <submittedName>
        <fullName evidence="2">Uncharacterized protein</fullName>
    </submittedName>
</protein>
<name>A0A4Y2K0B5_ARAVE</name>
<comment type="caution">
    <text evidence="2">The sequence shown here is derived from an EMBL/GenBank/DDBJ whole genome shotgun (WGS) entry which is preliminary data.</text>
</comment>
<accession>A0A4Y2K0B5</accession>
<proteinExistence type="predicted"/>
<feature type="region of interest" description="Disordered" evidence="1">
    <location>
        <begin position="27"/>
        <end position="46"/>
    </location>
</feature>
<evidence type="ECO:0000313" key="3">
    <source>
        <dbReference type="Proteomes" id="UP000499080"/>
    </source>
</evidence>
<reference evidence="2 3" key="1">
    <citation type="journal article" date="2019" name="Sci. Rep.">
        <title>Orb-weaving spider Araneus ventricosus genome elucidates the spidroin gene catalogue.</title>
        <authorList>
            <person name="Kono N."/>
            <person name="Nakamura H."/>
            <person name="Ohtoshi R."/>
            <person name="Moran D.A.P."/>
            <person name="Shinohara A."/>
            <person name="Yoshida Y."/>
            <person name="Fujiwara M."/>
            <person name="Mori M."/>
            <person name="Tomita M."/>
            <person name="Arakawa K."/>
        </authorList>
    </citation>
    <scope>NUCLEOTIDE SEQUENCE [LARGE SCALE GENOMIC DNA]</scope>
</reference>
<dbReference type="AlphaFoldDB" id="A0A4Y2K0B5"/>
<dbReference type="EMBL" id="BGPR01004088">
    <property type="protein sequence ID" value="GBM95774.1"/>
    <property type="molecule type" value="Genomic_DNA"/>
</dbReference>
<organism evidence="2 3">
    <name type="scientific">Araneus ventricosus</name>
    <name type="common">Orbweaver spider</name>
    <name type="synonym">Epeira ventricosa</name>
    <dbReference type="NCBI Taxonomy" id="182803"/>
    <lineage>
        <taxon>Eukaryota</taxon>
        <taxon>Metazoa</taxon>
        <taxon>Ecdysozoa</taxon>
        <taxon>Arthropoda</taxon>
        <taxon>Chelicerata</taxon>
        <taxon>Arachnida</taxon>
        <taxon>Araneae</taxon>
        <taxon>Araneomorphae</taxon>
        <taxon>Entelegynae</taxon>
        <taxon>Araneoidea</taxon>
        <taxon>Araneidae</taxon>
        <taxon>Araneus</taxon>
    </lineage>
</organism>
<keyword evidence="3" id="KW-1185">Reference proteome</keyword>
<dbReference type="Proteomes" id="UP000499080">
    <property type="component" value="Unassembled WGS sequence"/>
</dbReference>
<evidence type="ECO:0000256" key="1">
    <source>
        <dbReference type="SAM" id="MobiDB-lite"/>
    </source>
</evidence>
<evidence type="ECO:0000313" key="2">
    <source>
        <dbReference type="EMBL" id="GBM95774.1"/>
    </source>
</evidence>
<gene>
    <name evidence="2" type="ORF">AVEN_182721_1</name>
</gene>